<protein>
    <submittedName>
        <fullName evidence="3">Glucosylceramidase beta 2</fullName>
    </submittedName>
</protein>
<evidence type="ECO:0000256" key="1">
    <source>
        <dbReference type="SAM" id="MobiDB-lite"/>
    </source>
</evidence>
<reference evidence="3" key="3">
    <citation type="submission" date="2025-09" db="UniProtKB">
        <authorList>
            <consortium name="Ensembl"/>
        </authorList>
    </citation>
    <scope>IDENTIFICATION</scope>
</reference>
<feature type="domain" description="Glycosyl-hydrolase family 116 N-terminal" evidence="2">
    <location>
        <begin position="143"/>
        <end position="181"/>
    </location>
</feature>
<dbReference type="Ensembl" id="ENSSTOT00000038422.1">
    <property type="protein sequence ID" value="ENSSTOP00000031766.1"/>
    <property type="gene ID" value="ENSSTOG00000005223.3"/>
</dbReference>
<organism evidence="3 4">
    <name type="scientific">Ictidomys tridecemlineatus</name>
    <name type="common">Thirteen-lined ground squirrel</name>
    <name type="synonym">Spermophilus tridecemlineatus</name>
    <dbReference type="NCBI Taxonomy" id="43179"/>
    <lineage>
        <taxon>Eukaryota</taxon>
        <taxon>Metazoa</taxon>
        <taxon>Chordata</taxon>
        <taxon>Craniata</taxon>
        <taxon>Vertebrata</taxon>
        <taxon>Euteleostomi</taxon>
        <taxon>Mammalia</taxon>
        <taxon>Eutheria</taxon>
        <taxon>Euarchontoglires</taxon>
        <taxon>Glires</taxon>
        <taxon>Rodentia</taxon>
        <taxon>Sciuromorpha</taxon>
        <taxon>Sciuridae</taxon>
        <taxon>Xerinae</taxon>
        <taxon>Marmotini</taxon>
        <taxon>Ictidomys</taxon>
    </lineage>
</organism>
<dbReference type="PANTHER" id="PTHR12654:SF0">
    <property type="entry name" value="NON-LYSOSOMAL GLUCOSYLCERAMIDASE"/>
    <property type="match status" value="1"/>
</dbReference>
<name>A0A287DE31_ICTTR</name>
<gene>
    <name evidence="3" type="primary">GBA2</name>
</gene>
<reference evidence="3" key="2">
    <citation type="submission" date="2025-08" db="UniProtKB">
        <authorList>
            <consortium name="Ensembl"/>
        </authorList>
    </citation>
    <scope>IDENTIFICATION</scope>
</reference>
<dbReference type="GeneTree" id="ENSGT00390000010998"/>
<dbReference type="Proteomes" id="UP000005215">
    <property type="component" value="Unassembled WGS sequence"/>
</dbReference>
<feature type="region of interest" description="Disordered" evidence="1">
    <location>
        <begin position="1"/>
        <end position="54"/>
    </location>
</feature>
<dbReference type="GO" id="GO:0007417">
    <property type="term" value="P:central nervous system development"/>
    <property type="evidence" value="ECO:0007669"/>
    <property type="project" value="TreeGrafter"/>
</dbReference>
<evidence type="ECO:0000313" key="3">
    <source>
        <dbReference type="Ensembl" id="ENSSTOP00000031766.1"/>
    </source>
</evidence>
<dbReference type="AlphaFoldDB" id="A0A287DE31"/>
<keyword evidence="4" id="KW-1185">Reference proteome</keyword>
<accession>A0A287DE31</accession>
<dbReference type="InterPro" id="IPR024462">
    <property type="entry name" value="GH116_N"/>
</dbReference>
<dbReference type="PANTHER" id="PTHR12654">
    <property type="entry name" value="BILE ACID BETA-GLUCOSIDASE-RELATED"/>
    <property type="match status" value="1"/>
</dbReference>
<evidence type="ECO:0000313" key="4">
    <source>
        <dbReference type="Proteomes" id="UP000005215"/>
    </source>
</evidence>
<dbReference type="Pfam" id="PF12215">
    <property type="entry name" value="Glyco_hydr_116N"/>
    <property type="match status" value="1"/>
</dbReference>
<dbReference type="GO" id="GO:0008422">
    <property type="term" value="F:beta-glucosidase activity"/>
    <property type="evidence" value="ECO:0007669"/>
    <property type="project" value="TreeGrafter"/>
</dbReference>
<dbReference type="EMBL" id="AGTP01043609">
    <property type="status" value="NOT_ANNOTATED_CDS"/>
    <property type="molecule type" value="Genomic_DNA"/>
</dbReference>
<dbReference type="InterPro" id="IPR052566">
    <property type="entry name" value="Non-lysos_glucosylceramidase"/>
</dbReference>
<proteinExistence type="predicted"/>
<evidence type="ECO:0000259" key="2">
    <source>
        <dbReference type="Pfam" id="PF12215"/>
    </source>
</evidence>
<sequence length="231" mass="25941">METGVPALEQISSAKGDSQLYRPEAVESSESVQVTGFENPEESRRQNEPGYCSPEDSGQLMASYEGKARGYQVPPFGWRICLAHEFAEKRKPFQANNISLSNLVKHLGMGLRYLKWWYRKTQVEKKTPFIDMFNCVPLRQIYGCPLGGIGGGTITRGWRGQFCRWQLNPGMYQHQTVIADQDSSLPVGVFVWDVENEGDEAMDVSIMFSMRNGLGGEDDAPGGLWNEPFCL</sequence>
<reference evidence="4" key="1">
    <citation type="submission" date="2011-11" db="EMBL/GenBank/DDBJ databases">
        <title>The Draft Genome of Spermophilus tridecemlineatus.</title>
        <authorList>
            <consortium name="The Broad Institute Genome Assembly &amp; Analysis Group"/>
            <consortium name="Computational R&amp;D Group"/>
            <consortium name="and Sequencing Platform"/>
            <person name="Di Palma F."/>
            <person name="Alfoldi J."/>
            <person name="Johnson J."/>
            <person name="Berlin A."/>
            <person name="Gnerre S."/>
            <person name="Jaffe D."/>
            <person name="MacCallum I."/>
            <person name="Young S."/>
            <person name="Walker B.J."/>
            <person name="Lindblad-Toh K."/>
        </authorList>
    </citation>
    <scope>NUCLEOTIDE SEQUENCE [LARGE SCALE GENOMIC DNA]</scope>
</reference>